<keyword evidence="2" id="KW-1185">Reference proteome</keyword>
<proteinExistence type="predicted"/>
<name>A0AAN8GUM3_9TELE</name>
<comment type="caution">
    <text evidence="1">The sequence shown here is derived from an EMBL/GenBank/DDBJ whole genome shotgun (WGS) entry which is preliminary data.</text>
</comment>
<dbReference type="EMBL" id="JAULUE010002055">
    <property type="protein sequence ID" value="KAK5892804.1"/>
    <property type="molecule type" value="Genomic_DNA"/>
</dbReference>
<evidence type="ECO:0000313" key="2">
    <source>
        <dbReference type="Proteomes" id="UP001335648"/>
    </source>
</evidence>
<dbReference type="Proteomes" id="UP001335648">
    <property type="component" value="Unassembled WGS sequence"/>
</dbReference>
<reference evidence="1 2" key="1">
    <citation type="journal article" date="2023" name="Mol. Biol. Evol.">
        <title>Genomics of Secondarily Temperate Adaptation in the Only Non-Antarctic Icefish.</title>
        <authorList>
            <person name="Rivera-Colon A.G."/>
            <person name="Rayamajhi N."/>
            <person name="Minhas B.F."/>
            <person name="Madrigal G."/>
            <person name="Bilyk K.T."/>
            <person name="Yoon V."/>
            <person name="Hune M."/>
            <person name="Gregory S."/>
            <person name="Cheng C.H.C."/>
            <person name="Catchen J.M."/>
        </authorList>
    </citation>
    <scope>NUCLEOTIDE SEQUENCE [LARGE SCALE GENOMIC DNA]</scope>
    <source>
        <strain evidence="1">JC2023a</strain>
    </source>
</reference>
<protein>
    <submittedName>
        <fullName evidence="1">Uncharacterized protein</fullName>
    </submittedName>
</protein>
<accession>A0AAN8GUM3</accession>
<gene>
    <name evidence="1" type="ORF">CesoFtcFv8_013155</name>
</gene>
<organism evidence="1 2">
    <name type="scientific">Champsocephalus esox</name>
    <name type="common">pike icefish</name>
    <dbReference type="NCBI Taxonomy" id="159716"/>
    <lineage>
        <taxon>Eukaryota</taxon>
        <taxon>Metazoa</taxon>
        <taxon>Chordata</taxon>
        <taxon>Craniata</taxon>
        <taxon>Vertebrata</taxon>
        <taxon>Euteleostomi</taxon>
        <taxon>Actinopterygii</taxon>
        <taxon>Neopterygii</taxon>
        <taxon>Teleostei</taxon>
        <taxon>Neoteleostei</taxon>
        <taxon>Acanthomorphata</taxon>
        <taxon>Eupercaria</taxon>
        <taxon>Perciformes</taxon>
        <taxon>Notothenioidei</taxon>
        <taxon>Channichthyidae</taxon>
        <taxon>Champsocephalus</taxon>
    </lineage>
</organism>
<evidence type="ECO:0000313" key="1">
    <source>
        <dbReference type="EMBL" id="KAK5892804.1"/>
    </source>
</evidence>
<sequence length="81" mass="8284">MTLGAGLVSLIEGTSHLTDPLLPTGGSQALCQVDAEAHLDSVTPPPLIGLPRKMDVVTNGNDAAIGCWEVSANTTLFVGEV</sequence>
<dbReference type="AlphaFoldDB" id="A0AAN8GUM3"/>